<evidence type="ECO:0000256" key="2">
    <source>
        <dbReference type="ARBA" id="ARBA00004489"/>
    </source>
</evidence>
<keyword evidence="25" id="KW-1185">Reference proteome</keyword>
<dbReference type="InterPro" id="IPR002244">
    <property type="entry name" value="Cl-channel-2"/>
</dbReference>
<reference evidence="24" key="2">
    <citation type="submission" date="2025-09" db="UniProtKB">
        <authorList>
            <consortium name="Ensembl"/>
        </authorList>
    </citation>
    <scope>IDENTIFICATION</scope>
</reference>
<dbReference type="PRINTS" id="PR00762">
    <property type="entry name" value="CLCHANNEL"/>
</dbReference>
<keyword evidence="19" id="KW-0966">Cell projection</keyword>
<evidence type="ECO:0000256" key="18">
    <source>
        <dbReference type="ARBA" id="ARBA00023257"/>
    </source>
</evidence>
<feature type="transmembrane region" description="Helical" evidence="23">
    <location>
        <begin position="210"/>
        <end position="230"/>
    </location>
</feature>
<organism evidence="24 25">
    <name type="scientific">Oryzias sinensis</name>
    <name type="common">Chinese medaka</name>
    <dbReference type="NCBI Taxonomy" id="183150"/>
    <lineage>
        <taxon>Eukaryota</taxon>
        <taxon>Metazoa</taxon>
        <taxon>Chordata</taxon>
        <taxon>Craniata</taxon>
        <taxon>Vertebrata</taxon>
        <taxon>Euteleostomi</taxon>
        <taxon>Actinopterygii</taxon>
        <taxon>Neopterygii</taxon>
        <taxon>Teleostei</taxon>
        <taxon>Neoteleostei</taxon>
        <taxon>Acanthomorphata</taxon>
        <taxon>Ovalentaria</taxon>
        <taxon>Atherinomorphae</taxon>
        <taxon>Beloniformes</taxon>
        <taxon>Adrianichthyidae</taxon>
        <taxon>Oryziinae</taxon>
        <taxon>Oryzias</taxon>
    </lineage>
</organism>
<evidence type="ECO:0000256" key="3">
    <source>
        <dbReference type="ARBA" id="ARBA00004554"/>
    </source>
</evidence>
<evidence type="ECO:0000313" key="24">
    <source>
        <dbReference type="Ensembl" id="ENSOSIP00000047560.1"/>
    </source>
</evidence>
<evidence type="ECO:0000256" key="9">
    <source>
        <dbReference type="ARBA" id="ARBA00022737"/>
    </source>
</evidence>
<dbReference type="GeneTree" id="ENSGT00940000155439"/>
<keyword evidence="12" id="KW-0770">Synapse</keyword>
<dbReference type="PANTHER" id="PTHR45720:SF14">
    <property type="entry name" value="CHLORIDE CHANNEL PROTEIN 2"/>
    <property type="match status" value="1"/>
</dbReference>
<dbReference type="FunFam" id="3.10.580.10:FF:000056">
    <property type="entry name" value="Chloride channel protein"/>
    <property type="match status" value="1"/>
</dbReference>
<keyword evidence="6" id="KW-0813">Transport</keyword>
<feature type="transmembrane region" description="Helical" evidence="23">
    <location>
        <begin position="367"/>
        <end position="386"/>
    </location>
</feature>
<dbReference type="PRINTS" id="PR01113">
    <property type="entry name" value="CLCHANNEL2"/>
</dbReference>
<feature type="transmembrane region" description="Helical" evidence="23">
    <location>
        <begin position="501"/>
        <end position="524"/>
    </location>
</feature>
<feature type="transmembrane region" description="Helical" evidence="23">
    <location>
        <begin position="136"/>
        <end position="158"/>
    </location>
</feature>
<evidence type="ECO:0000256" key="6">
    <source>
        <dbReference type="ARBA" id="ARBA00022448"/>
    </source>
</evidence>
<dbReference type="Gene3D" id="1.10.3080.10">
    <property type="entry name" value="Clc chloride channel"/>
    <property type="match status" value="1"/>
</dbReference>
<dbReference type="Ensembl" id="ENSOSIT00000049979.1">
    <property type="protein sequence ID" value="ENSOSIP00000047560.1"/>
    <property type="gene ID" value="ENSOSIG00000022036.1"/>
</dbReference>
<reference evidence="24" key="1">
    <citation type="submission" date="2025-08" db="UniProtKB">
        <authorList>
            <consortium name="Ensembl"/>
        </authorList>
    </citation>
    <scope>IDENTIFICATION</scope>
</reference>
<keyword evidence="20" id="KW-0407">Ion channel</keyword>
<evidence type="ECO:0000256" key="4">
    <source>
        <dbReference type="ARBA" id="ARBA00005423"/>
    </source>
</evidence>
<feature type="transmembrane region" description="Helical" evidence="23">
    <location>
        <begin position="531"/>
        <end position="548"/>
    </location>
</feature>
<keyword evidence="14" id="KW-0129">CBS domain</keyword>
<dbReference type="Pfam" id="PF00654">
    <property type="entry name" value="Voltage_CLC"/>
    <property type="match status" value="1"/>
</dbReference>
<feature type="transmembrane region" description="Helical" evidence="23">
    <location>
        <begin position="324"/>
        <end position="346"/>
    </location>
</feature>
<dbReference type="SUPFAM" id="SSF54631">
    <property type="entry name" value="CBS-domain pair"/>
    <property type="match status" value="1"/>
</dbReference>
<dbReference type="GO" id="GO:0034707">
    <property type="term" value="C:chloride channel complex"/>
    <property type="evidence" value="ECO:0007669"/>
    <property type="project" value="UniProtKB-KW"/>
</dbReference>
<dbReference type="GO" id="GO:0032591">
    <property type="term" value="C:dendritic spine membrane"/>
    <property type="evidence" value="ECO:0007669"/>
    <property type="project" value="UniProtKB-SubCell"/>
</dbReference>
<keyword evidence="17" id="KW-0868">Chloride</keyword>
<dbReference type="Proteomes" id="UP000694383">
    <property type="component" value="Unplaced"/>
</dbReference>
<comment type="subunit">
    <text evidence="22">Homodimer. Interacts with auxiliary subunit HEPACAM.</text>
</comment>
<dbReference type="InterPro" id="IPR046342">
    <property type="entry name" value="CBS_dom_sf"/>
</dbReference>
<evidence type="ECO:0000256" key="20">
    <source>
        <dbReference type="ARBA" id="ARBA00023303"/>
    </source>
</evidence>
<evidence type="ECO:0000256" key="10">
    <source>
        <dbReference type="ARBA" id="ARBA00022882"/>
    </source>
</evidence>
<dbReference type="CDD" id="cd04591">
    <property type="entry name" value="CBS_pair_voltage-gated_CLC_euk_bac"/>
    <property type="match status" value="1"/>
</dbReference>
<evidence type="ECO:0000256" key="7">
    <source>
        <dbReference type="ARBA" id="ARBA00022553"/>
    </source>
</evidence>
<dbReference type="PANTHER" id="PTHR45720">
    <property type="entry name" value="CHLORIDE CHANNEL PROTEIN 2"/>
    <property type="match status" value="1"/>
</dbReference>
<evidence type="ECO:0000256" key="13">
    <source>
        <dbReference type="ARBA" id="ARBA00023065"/>
    </source>
</evidence>
<evidence type="ECO:0000256" key="5">
    <source>
        <dbReference type="ARBA" id="ARBA00017377"/>
    </source>
</evidence>
<protein>
    <recommendedName>
        <fullName evidence="5">Chloride channel protein 2</fullName>
    </recommendedName>
</protein>
<proteinExistence type="inferred from homology"/>
<evidence type="ECO:0000256" key="1">
    <source>
        <dbReference type="ARBA" id="ARBA00004332"/>
    </source>
</evidence>
<evidence type="ECO:0000256" key="12">
    <source>
        <dbReference type="ARBA" id="ARBA00023018"/>
    </source>
</evidence>
<dbReference type="GO" id="GO:0016323">
    <property type="term" value="C:basolateral plasma membrane"/>
    <property type="evidence" value="ECO:0007669"/>
    <property type="project" value="UniProtKB-SubCell"/>
</dbReference>
<dbReference type="FunFam" id="3.10.580.10:FF:000032">
    <property type="entry name" value="Chloride channel protein"/>
    <property type="match status" value="1"/>
</dbReference>
<evidence type="ECO:0000256" key="8">
    <source>
        <dbReference type="ARBA" id="ARBA00022692"/>
    </source>
</evidence>
<dbReference type="CDD" id="cd03683">
    <property type="entry name" value="ClC_1_like"/>
    <property type="match status" value="1"/>
</dbReference>
<evidence type="ECO:0000256" key="22">
    <source>
        <dbReference type="ARBA" id="ARBA00046437"/>
    </source>
</evidence>
<evidence type="ECO:0000256" key="21">
    <source>
        <dbReference type="ARBA" id="ARBA00036895"/>
    </source>
</evidence>
<evidence type="ECO:0000256" key="11">
    <source>
        <dbReference type="ARBA" id="ARBA00022989"/>
    </source>
</evidence>
<keyword evidence="10" id="KW-0851">Voltage-gated channel</keyword>
<keyword evidence="13" id="KW-0406">Ion transport</keyword>
<dbReference type="GO" id="GO:0030424">
    <property type="term" value="C:axon"/>
    <property type="evidence" value="ECO:0007669"/>
    <property type="project" value="UniProtKB-SubCell"/>
</dbReference>
<feature type="transmembrane region" description="Helical" evidence="23">
    <location>
        <begin position="460"/>
        <end position="481"/>
    </location>
</feature>
<evidence type="ECO:0000256" key="17">
    <source>
        <dbReference type="ARBA" id="ARBA00023214"/>
    </source>
</evidence>
<dbReference type="GO" id="GO:0005247">
    <property type="term" value="F:voltage-gated chloride channel activity"/>
    <property type="evidence" value="ECO:0007669"/>
    <property type="project" value="InterPro"/>
</dbReference>
<feature type="transmembrane region" description="Helical" evidence="23">
    <location>
        <begin position="178"/>
        <end position="198"/>
    </location>
</feature>
<keyword evidence="8 23" id="KW-0812">Transmembrane</keyword>
<keyword evidence="11 23" id="KW-1133">Transmembrane helix</keyword>
<name>A0A8C7ZRN4_9TELE</name>
<keyword evidence="15 23" id="KW-0472">Membrane</keyword>
<dbReference type="InterPro" id="IPR001807">
    <property type="entry name" value="ClC"/>
</dbReference>
<keyword evidence="18" id="KW-0628">Postsynaptic cell membrane</keyword>
<comment type="subcellular location">
    <subcellularLocation>
        <location evidence="3">Basolateral cell membrane</location>
        <topology evidence="3">Multi-pass membrane protein</topology>
    </subcellularLocation>
    <subcellularLocation>
        <location evidence="2">Cell projection</location>
        <location evidence="2">Axon</location>
    </subcellularLocation>
    <subcellularLocation>
        <location evidence="1">Cell projection</location>
        <location evidence="1">Dendritic spine membrane</location>
        <topology evidence="1">Multi-pass membrane protein</topology>
    </subcellularLocation>
</comment>
<feature type="transmembrane region" description="Helical" evidence="23">
    <location>
        <begin position="278"/>
        <end position="298"/>
    </location>
</feature>
<comment type="similarity">
    <text evidence="4">Belongs to the chloride channel (TC 2.A.49) family. ClC-2/CLCN2 subfamily.</text>
</comment>
<dbReference type="SUPFAM" id="SSF81340">
    <property type="entry name" value="Clc chloride channel"/>
    <property type="match status" value="1"/>
</dbReference>
<feature type="transmembrane region" description="Helical" evidence="23">
    <location>
        <begin position="432"/>
        <end position="448"/>
    </location>
</feature>
<dbReference type="Gene3D" id="3.10.580.10">
    <property type="entry name" value="CBS-domain"/>
    <property type="match status" value="2"/>
</dbReference>
<dbReference type="InterPro" id="IPR014743">
    <property type="entry name" value="Cl-channel_core"/>
</dbReference>
<evidence type="ECO:0000313" key="25">
    <source>
        <dbReference type="Proteomes" id="UP000694383"/>
    </source>
</evidence>
<dbReference type="AlphaFoldDB" id="A0A8C7ZRN4"/>
<sequence>PVAALDEGAGSVFLPLYTQMYGRYTQELGAYAKEEAARLRDGGVRDSGALRRNTSVRSRAADLLEHDKDPCAKCQLCASRCQKFLISRVGEDWIFLILLGLLMALVSWVMDYAIAFCQEAQKWMFAGLDSNMLLQYIAWVTYPVVLITFSAGFTQILAPQAVGSGIPEMKTILRGVVLKEYLTFKTFVAKVIGLTCALGSGMPLGKEGPFVHVASLCAALLSKFMAALFGGTYVNELRNTEMLSAACAVGVGCCFAAPIGGVLFSIEVTSTFFAVRNYWRGFFAATFSAFIFRVLAVWNQEEETITALFKTRFRLDFPFDLQELPAFAILGIACGFGGALFVYLNRLIVECMRKQKTINKFLLRKRLMYPALVTLLISTLTFPPGFGQFMAGQLTQHESLVALFDNRTWCRQGVAEEFDYISHHHAWKHPQINVFIILILFILMKVILDVCCGHHHACSVWSFHAGAAFGRLVGEIMATMFPDGIHADGSVYPIVPGGYAVVGAAALSGAVTHTVSTAVIVFELTGQISHILPVMIAVILANAVAQALQPSLYDSIIRIKKLPYLPELGMGHHEKYNIRVEDIMVRDVRYITLNSSYRDLQEMLLTGHLKTLALVESRDSMILLGSIERLQLQSLLSLQLGRQQRLEYLRQLARDNGANDLLSSLTSDSTPSSPCAHTHFNASATAARQGVRFLVSSQQVMGALDQIRAEMIYTTPSSAAPQIAEWEEQQLDELVDFKNCKIDPAPFQLVEQTSLHKTHTIFSLLGLDHAYVTSMGRLVGVVSLKELRKAIEGSVTVTGVKVRPPLASFRDSGNTTSVSEVTELHKLCMRHRGLSFSKKDTKMEVCDGYAIVLHS</sequence>
<feature type="transmembrane region" description="Helical" evidence="23">
    <location>
        <begin position="93"/>
        <end position="115"/>
    </location>
</feature>
<dbReference type="InterPro" id="IPR050970">
    <property type="entry name" value="Cl_channel_volt-gated"/>
</dbReference>
<evidence type="ECO:0000256" key="15">
    <source>
        <dbReference type="ARBA" id="ARBA00023136"/>
    </source>
</evidence>
<evidence type="ECO:0000256" key="23">
    <source>
        <dbReference type="SAM" id="Phobius"/>
    </source>
</evidence>
<evidence type="ECO:0000256" key="14">
    <source>
        <dbReference type="ARBA" id="ARBA00023122"/>
    </source>
</evidence>
<keyword evidence="9" id="KW-0677">Repeat</keyword>
<comment type="catalytic activity">
    <reaction evidence="21">
        <text>thiocyanate(in) = thiocyanate(out)</text>
        <dbReference type="Rhea" id="RHEA:75347"/>
        <dbReference type="ChEBI" id="CHEBI:18022"/>
    </reaction>
</comment>
<evidence type="ECO:0000256" key="19">
    <source>
        <dbReference type="ARBA" id="ARBA00023273"/>
    </source>
</evidence>
<keyword evidence="7" id="KW-0597">Phosphoprotein</keyword>
<accession>A0A8C7ZRN4</accession>
<keyword evidence="16" id="KW-0869">Chloride channel</keyword>
<dbReference type="FunFam" id="1.10.3080.10:FF:000003">
    <property type="entry name" value="Chloride channel 2"/>
    <property type="match status" value="1"/>
</dbReference>
<evidence type="ECO:0000256" key="16">
    <source>
        <dbReference type="ARBA" id="ARBA00023173"/>
    </source>
</evidence>
<feature type="transmembrane region" description="Helical" evidence="23">
    <location>
        <begin position="242"/>
        <end position="266"/>
    </location>
</feature>